<dbReference type="InterPro" id="IPR036390">
    <property type="entry name" value="WH_DNA-bd_sf"/>
</dbReference>
<comment type="subcellular location">
    <subcellularLocation>
        <location evidence="1">Nucleus</location>
    </subcellularLocation>
</comment>
<evidence type="ECO:0000256" key="3">
    <source>
        <dbReference type="ARBA" id="ARBA00023125"/>
    </source>
</evidence>
<dbReference type="Pfam" id="PF00447">
    <property type="entry name" value="HSF_DNA-bind"/>
    <property type="match status" value="1"/>
</dbReference>
<evidence type="ECO:0000313" key="8">
    <source>
        <dbReference type="Proteomes" id="UP000198323"/>
    </source>
</evidence>
<keyword evidence="8" id="KW-1185">Reference proteome</keyword>
<dbReference type="InterPro" id="IPR036388">
    <property type="entry name" value="WH-like_DNA-bd_sf"/>
</dbReference>
<organism evidence="7 8">
    <name type="scientific">Callipepla squamata</name>
    <name type="common">Scaled quail</name>
    <dbReference type="NCBI Taxonomy" id="9009"/>
    <lineage>
        <taxon>Eukaryota</taxon>
        <taxon>Metazoa</taxon>
        <taxon>Chordata</taxon>
        <taxon>Craniata</taxon>
        <taxon>Vertebrata</taxon>
        <taxon>Euteleostomi</taxon>
        <taxon>Archelosauria</taxon>
        <taxon>Archosauria</taxon>
        <taxon>Dinosauria</taxon>
        <taxon>Saurischia</taxon>
        <taxon>Theropoda</taxon>
        <taxon>Coelurosauria</taxon>
        <taxon>Aves</taxon>
        <taxon>Neognathae</taxon>
        <taxon>Galloanserae</taxon>
        <taxon>Galliformes</taxon>
        <taxon>Odontophoridae</taxon>
        <taxon>Callipepla</taxon>
    </lineage>
</organism>
<dbReference type="GO" id="GO:0003700">
    <property type="term" value="F:DNA-binding transcription factor activity"/>
    <property type="evidence" value="ECO:0007669"/>
    <property type="project" value="InterPro"/>
</dbReference>
<feature type="domain" description="HSF-type DNA-binding" evidence="6">
    <location>
        <begin position="70"/>
        <end position="192"/>
    </location>
</feature>
<proteinExistence type="inferred from homology"/>
<gene>
    <name evidence="7" type="ORF">ASZ78_005026</name>
</gene>
<keyword evidence="3" id="KW-0238">DNA-binding</keyword>
<evidence type="ECO:0000256" key="1">
    <source>
        <dbReference type="ARBA" id="ARBA00004123"/>
    </source>
</evidence>
<name>A0A226MRX9_CALSU</name>
<feature type="region of interest" description="Disordered" evidence="5">
    <location>
        <begin position="200"/>
        <end position="239"/>
    </location>
</feature>
<sequence length="239" mass="26601">MDKSSESKVSGSPTLKRRGKRAACGAALGQIREENTSQGSQDEPTAKTRRMNLPEKGSCNINGGVSSASFLQKLREIVDSDLFQSIWWNDDGNSIVIEENLFRKEVLGTTGPLSAFSIGNMVTFIRWLHLHKFFITEADLPTSASRAQFPAARAMPVSSEHLTLLLCILQLLCYYNPYFQRDYPHLPRKFKRSAGARRRVPAAFHPEPRGPSPAWQGPDSGAGGDGVGRQHNLRSRKYR</sequence>
<dbReference type="EMBL" id="MCFN01000494">
    <property type="protein sequence ID" value="OXB58083.1"/>
    <property type="molecule type" value="Genomic_DNA"/>
</dbReference>
<dbReference type="GO" id="GO:0043565">
    <property type="term" value="F:sequence-specific DNA binding"/>
    <property type="evidence" value="ECO:0007669"/>
    <property type="project" value="InterPro"/>
</dbReference>
<dbReference type="STRING" id="9009.A0A226MRX9"/>
<evidence type="ECO:0000256" key="4">
    <source>
        <dbReference type="ARBA" id="ARBA00023242"/>
    </source>
</evidence>
<reference evidence="7 8" key="1">
    <citation type="submission" date="2016-07" db="EMBL/GenBank/DDBJ databases">
        <title>Disparate Historic Effective Population Sizes Predicted by Modern Levels of Genome Diversity for the Scaled Quail (Callipepla squamata) and the Northern Bobwhite (Colinus virginianus): Inferences from First and Second Generation Draft Genome Assemblies for Sympatric New World Quail.</title>
        <authorList>
            <person name="Oldeschulte D.L."/>
            <person name="Halley Y.A."/>
            <person name="Bhattarai E.K."/>
            <person name="Brashear W.A."/>
            <person name="Hill J."/>
            <person name="Metz R.P."/>
            <person name="Johnson C.D."/>
            <person name="Rollins D."/>
            <person name="Peterson M.J."/>
            <person name="Bickhart D.M."/>
            <person name="Decker J.E."/>
            <person name="Seabury C.M."/>
        </authorList>
    </citation>
    <scope>NUCLEOTIDE SEQUENCE [LARGE SCALE GENOMIC DNA]</scope>
    <source>
        <strain evidence="7 8">Texas</strain>
        <tissue evidence="7">Leg muscle</tissue>
    </source>
</reference>
<dbReference type="Proteomes" id="UP000198323">
    <property type="component" value="Unassembled WGS sequence"/>
</dbReference>
<evidence type="ECO:0000313" key="7">
    <source>
        <dbReference type="EMBL" id="OXB58083.1"/>
    </source>
</evidence>
<dbReference type="AlphaFoldDB" id="A0A226MRX9"/>
<keyword evidence="4" id="KW-0539">Nucleus</keyword>
<comment type="similarity">
    <text evidence="2">Belongs to the HSF family.</text>
</comment>
<dbReference type="GO" id="GO:0005634">
    <property type="term" value="C:nucleus"/>
    <property type="evidence" value="ECO:0007669"/>
    <property type="project" value="UniProtKB-SubCell"/>
</dbReference>
<accession>A0A226MRX9</accession>
<comment type="caution">
    <text evidence="7">The sequence shown here is derived from an EMBL/GenBank/DDBJ whole genome shotgun (WGS) entry which is preliminary data.</text>
</comment>
<dbReference type="Gene3D" id="1.10.10.10">
    <property type="entry name" value="Winged helix-like DNA-binding domain superfamily/Winged helix DNA-binding domain"/>
    <property type="match status" value="1"/>
</dbReference>
<feature type="region of interest" description="Disordered" evidence="5">
    <location>
        <begin position="1"/>
        <end position="58"/>
    </location>
</feature>
<dbReference type="SUPFAM" id="SSF46785">
    <property type="entry name" value="Winged helix' DNA-binding domain"/>
    <property type="match status" value="1"/>
</dbReference>
<dbReference type="InterPro" id="IPR000232">
    <property type="entry name" value="HSF_DNA-bd"/>
</dbReference>
<evidence type="ECO:0000256" key="2">
    <source>
        <dbReference type="ARBA" id="ARBA00006403"/>
    </source>
</evidence>
<evidence type="ECO:0000259" key="6">
    <source>
        <dbReference type="Pfam" id="PF00447"/>
    </source>
</evidence>
<evidence type="ECO:0000256" key="5">
    <source>
        <dbReference type="SAM" id="MobiDB-lite"/>
    </source>
</evidence>
<protein>
    <recommendedName>
        <fullName evidence="6">HSF-type DNA-binding domain-containing protein</fullName>
    </recommendedName>
</protein>
<dbReference type="OrthoDB" id="6418155at2759"/>